<dbReference type="Proteomes" id="UP000238730">
    <property type="component" value="Unassembled WGS sequence"/>
</dbReference>
<comment type="subcellular location">
    <subcellularLocation>
        <location evidence="1">Cell membrane</location>
        <topology evidence="1">Multi-pass membrane protein</topology>
    </subcellularLocation>
</comment>
<evidence type="ECO:0000313" key="8">
    <source>
        <dbReference type="Proteomes" id="UP000238730"/>
    </source>
</evidence>
<dbReference type="EMBL" id="MSCJ01000003">
    <property type="protein sequence ID" value="PQJ62303.1"/>
    <property type="molecule type" value="Genomic_DNA"/>
</dbReference>
<organism evidence="7 8">
    <name type="scientific">Photobacterium angustum</name>
    <dbReference type="NCBI Taxonomy" id="661"/>
    <lineage>
        <taxon>Bacteria</taxon>
        <taxon>Pseudomonadati</taxon>
        <taxon>Pseudomonadota</taxon>
        <taxon>Gammaproteobacteria</taxon>
        <taxon>Vibrionales</taxon>
        <taxon>Vibrionaceae</taxon>
        <taxon>Photobacterium</taxon>
    </lineage>
</organism>
<dbReference type="RefSeq" id="WP_105062117.1">
    <property type="nucleotide sequence ID" value="NZ_MSCJ01000003.1"/>
</dbReference>
<evidence type="ECO:0000256" key="1">
    <source>
        <dbReference type="ARBA" id="ARBA00004651"/>
    </source>
</evidence>
<sequence length="204" mass="21680">MSIATGIALFLAMLLSAAIPGPSVLAVISRSLTYGWKQGLLVVLGVVLADYIFIFLALSGLSVVANVMGEFAIVIKYVGITYLFWLAYVTWTSDVSITSTQVPDKGIKTSSVAVGMLMTLSNPKAILFYMGFFPAFIDLQSTSLSDVIIIFMISTISVGGALSIYACITSRVSFVFEGKKVKKLLNKFSGGFLAACGVLLATKA</sequence>
<evidence type="ECO:0000256" key="4">
    <source>
        <dbReference type="ARBA" id="ARBA00022989"/>
    </source>
</evidence>
<evidence type="ECO:0000256" key="6">
    <source>
        <dbReference type="SAM" id="Phobius"/>
    </source>
</evidence>
<dbReference type="OrthoDB" id="9804822at2"/>
<dbReference type="PANTHER" id="PTHR30086">
    <property type="entry name" value="ARGININE EXPORTER PROTEIN ARGO"/>
    <property type="match status" value="1"/>
</dbReference>
<keyword evidence="3 6" id="KW-0812">Transmembrane</keyword>
<dbReference type="InterPro" id="IPR001123">
    <property type="entry name" value="LeuE-type"/>
</dbReference>
<evidence type="ECO:0000256" key="3">
    <source>
        <dbReference type="ARBA" id="ARBA00022692"/>
    </source>
</evidence>
<evidence type="ECO:0000256" key="5">
    <source>
        <dbReference type="ARBA" id="ARBA00023136"/>
    </source>
</evidence>
<dbReference type="Pfam" id="PF01810">
    <property type="entry name" value="LysE"/>
    <property type="match status" value="1"/>
</dbReference>
<feature type="transmembrane region" description="Helical" evidence="6">
    <location>
        <begin position="112"/>
        <end position="136"/>
    </location>
</feature>
<evidence type="ECO:0000256" key="2">
    <source>
        <dbReference type="ARBA" id="ARBA00022475"/>
    </source>
</evidence>
<feature type="transmembrane region" description="Helical" evidence="6">
    <location>
        <begin position="40"/>
        <end position="65"/>
    </location>
</feature>
<keyword evidence="2" id="KW-1003">Cell membrane</keyword>
<protein>
    <submittedName>
        <fullName evidence="7">Threonine transporter RhtB</fullName>
    </submittedName>
</protein>
<gene>
    <name evidence="7" type="ORF">BTO08_18865</name>
</gene>
<keyword evidence="4 6" id="KW-1133">Transmembrane helix</keyword>
<accession>A0A2S7VJI8</accession>
<evidence type="ECO:0000313" key="7">
    <source>
        <dbReference type="EMBL" id="PQJ62303.1"/>
    </source>
</evidence>
<feature type="transmembrane region" description="Helical" evidence="6">
    <location>
        <begin position="148"/>
        <end position="172"/>
    </location>
</feature>
<feature type="transmembrane region" description="Helical" evidence="6">
    <location>
        <begin position="6"/>
        <end position="28"/>
    </location>
</feature>
<name>A0A2S7VJI8_PHOAN</name>
<comment type="caution">
    <text evidence="7">The sequence shown here is derived from an EMBL/GenBank/DDBJ whole genome shotgun (WGS) entry which is preliminary data.</text>
</comment>
<proteinExistence type="predicted"/>
<dbReference type="AlphaFoldDB" id="A0A2S7VJI8"/>
<keyword evidence="5 6" id="KW-0472">Membrane</keyword>
<feature type="transmembrane region" description="Helical" evidence="6">
    <location>
        <begin position="71"/>
        <end position="91"/>
    </location>
</feature>
<dbReference type="GO" id="GO:0005886">
    <property type="term" value="C:plasma membrane"/>
    <property type="evidence" value="ECO:0007669"/>
    <property type="project" value="UniProtKB-SubCell"/>
</dbReference>
<dbReference type="GO" id="GO:0015171">
    <property type="term" value="F:amino acid transmembrane transporter activity"/>
    <property type="evidence" value="ECO:0007669"/>
    <property type="project" value="TreeGrafter"/>
</dbReference>
<dbReference type="PANTHER" id="PTHR30086:SF20">
    <property type="entry name" value="ARGININE EXPORTER PROTEIN ARGO-RELATED"/>
    <property type="match status" value="1"/>
</dbReference>
<reference evidence="7 8" key="1">
    <citation type="submission" date="2016-12" db="EMBL/GenBank/DDBJ databases">
        <title>Diversity of luminous bacteria.</title>
        <authorList>
            <person name="Yoshizawa S."/>
            <person name="Kogure K."/>
        </authorList>
    </citation>
    <scope>NUCLEOTIDE SEQUENCE [LARGE SCALE GENOMIC DNA]</scope>
    <source>
        <strain evidence="7 8">LC1-200</strain>
    </source>
</reference>